<dbReference type="CDD" id="cd02947">
    <property type="entry name" value="TRX_family"/>
    <property type="match status" value="1"/>
</dbReference>
<reference evidence="3 4" key="1">
    <citation type="submission" date="2019-05" db="EMBL/GenBank/DDBJ databases">
        <title>Mikania micrantha, genome provides insights into the molecular mechanism of rapid growth.</title>
        <authorList>
            <person name="Liu B."/>
        </authorList>
    </citation>
    <scope>NUCLEOTIDE SEQUENCE [LARGE SCALE GENOMIC DNA]</scope>
    <source>
        <strain evidence="3">NLD-2019</strain>
        <tissue evidence="3">Leaf</tissue>
    </source>
</reference>
<protein>
    <recommendedName>
        <fullName evidence="2">Thioredoxin domain-containing protein</fullName>
    </recommendedName>
</protein>
<sequence>MAAIVRWLSCNSSMFSTSLNSLHQSQFLCKNNSKRVLSIAADSCLTSDFIFNSRFVANPRKQSLQFKIQATITETEQPKWWEKNAGPNMIDIHSTHEFLNALSEAGDKLVIVEFYGTWCASCRALFPKLCKTAQEHPEILFLKVNFDENKPMCKNLNVKVLPYFHFYRGADGQLESFSCSLAKRAAVLHSPQHTPDRNHRFSESLRRNNQAILIMATYMWRKYADYLNTKWEKEVLWTMVDPFKRPKSFTPLVTIYICAFYTGVIGAAITEQLYKEKYWEDHPGEAVPLMRPKFYGGPWKVYKGTVLPPNK</sequence>
<keyword evidence="1" id="KW-0472">Membrane</keyword>
<evidence type="ECO:0000259" key="2">
    <source>
        <dbReference type="PROSITE" id="PS51352"/>
    </source>
</evidence>
<keyword evidence="1" id="KW-1133">Transmembrane helix</keyword>
<evidence type="ECO:0000256" key="1">
    <source>
        <dbReference type="SAM" id="Phobius"/>
    </source>
</evidence>
<organism evidence="3 4">
    <name type="scientific">Mikania micrantha</name>
    <name type="common">bitter vine</name>
    <dbReference type="NCBI Taxonomy" id="192012"/>
    <lineage>
        <taxon>Eukaryota</taxon>
        <taxon>Viridiplantae</taxon>
        <taxon>Streptophyta</taxon>
        <taxon>Embryophyta</taxon>
        <taxon>Tracheophyta</taxon>
        <taxon>Spermatophyta</taxon>
        <taxon>Magnoliopsida</taxon>
        <taxon>eudicotyledons</taxon>
        <taxon>Gunneridae</taxon>
        <taxon>Pentapetalae</taxon>
        <taxon>asterids</taxon>
        <taxon>campanulids</taxon>
        <taxon>Asterales</taxon>
        <taxon>Asteraceae</taxon>
        <taxon>Asteroideae</taxon>
        <taxon>Heliantheae alliance</taxon>
        <taxon>Eupatorieae</taxon>
        <taxon>Mikania</taxon>
    </lineage>
</organism>
<dbReference type="AlphaFoldDB" id="A0A5N6PPN2"/>
<feature type="domain" description="Thioredoxin" evidence="2">
    <location>
        <begin position="57"/>
        <end position="207"/>
    </location>
</feature>
<dbReference type="Gene3D" id="3.40.30.10">
    <property type="entry name" value="Glutaredoxin"/>
    <property type="match status" value="1"/>
</dbReference>
<evidence type="ECO:0000313" key="3">
    <source>
        <dbReference type="EMBL" id="KAD6795185.1"/>
    </source>
</evidence>
<feature type="transmembrane region" description="Helical" evidence="1">
    <location>
        <begin position="249"/>
        <end position="269"/>
    </location>
</feature>
<dbReference type="SUPFAM" id="SSF52833">
    <property type="entry name" value="Thioredoxin-like"/>
    <property type="match status" value="1"/>
</dbReference>
<dbReference type="PROSITE" id="PS51352">
    <property type="entry name" value="THIOREDOXIN_2"/>
    <property type="match status" value="1"/>
</dbReference>
<dbReference type="Proteomes" id="UP000326396">
    <property type="component" value="Linkage Group LG11"/>
</dbReference>
<dbReference type="InterPro" id="IPR013766">
    <property type="entry name" value="Thioredoxin_domain"/>
</dbReference>
<keyword evidence="4" id="KW-1185">Reference proteome</keyword>
<dbReference type="PANTHER" id="PTHR37898">
    <property type="entry name" value="OS05G0540200 PROTEIN"/>
    <property type="match status" value="1"/>
</dbReference>
<comment type="caution">
    <text evidence="3">The sequence shown here is derived from an EMBL/GenBank/DDBJ whole genome shotgun (WGS) entry which is preliminary data.</text>
</comment>
<dbReference type="PANTHER" id="PTHR37898:SF1">
    <property type="entry name" value="OS05G0540200 PROTEIN"/>
    <property type="match status" value="1"/>
</dbReference>
<dbReference type="OrthoDB" id="2016662at2759"/>
<dbReference type="InterPro" id="IPR036249">
    <property type="entry name" value="Thioredoxin-like_sf"/>
</dbReference>
<evidence type="ECO:0000313" key="4">
    <source>
        <dbReference type="Proteomes" id="UP000326396"/>
    </source>
</evidence>
<keyword evidence="1" id="KW-0812">Transmembrane</keyword>
<gene>
    <name evidence="3" type="ORF">E3N88_06081</name>
</gene>
<accession>A0A5N6PPN2</accession>
<dbReference type="Pfam" id="PF00085">
    <property type="entry name" value="Thioredoxin"/>
    <property type="match status" value="1"/>
</dbReference>
<dbReference type="InterPro" id="IPR037759">
    <property type="entry name" value="At4g29660-like"/>
</dbReference>
<dbReference type="EMBL" id="SZYD01000003">
    <property type="protein sequence ID" value="KAD6795185.1"/>
    <property type="molecule type" value="Genomic_DNA"/>
</dbReference>
<name>A0A5N6PPN2_9ASTR</name>
<dbReference type="PROSITE" id="PS00194">
    <property type="entry name" value="THIOREDOXIN_1"/>
    <property type="match status" value="1"/>
</dbReference>
<proteinExistence type="predicted"/>
<dbReference type="InterPro" id="IPR017937">
    <property type="entry name" value="Thioredoxin_CS"/>
</dbReference>